<keyword evidence="2" id="KW-1185">Reference proteome</keyword>
<name>A0A2Z5G0S1_9BACT</name>
<dbReference type="EMBL" id="CP030840">
    <property type="protein sequence ID" value="AXC12374.1"/>
    <property type="molecule type" value="Genomic_DNA"/>
</dbReference>
<sequence>MKTLHEHEESRLALPKPNRDAQIKAYAPSVENGRLRILIVFYSLPLFVLASFIPANAQQLTATTAAVITDLPDAPQPQVRESAASTAQTGEQGTISGLVLDVSGASVAGAQVTLSTTDGVQVRAMKSKPDGVFVFSAVPPGSYTVEINADGLGPFTSAPIVLTAGQVYNVPRTLLSIASTSTSIEVRPTDEIAADQIKQEEKQRILGFAPAFYVSYVLDAAPMTTKQKYSLAAHDTLDWSTYIGVSIGAGIEQANNSFRGYGQGAAGYGKRWAALFGDGRSSDFLSHAVFASMLHQDPRYFYQGTGTTKSRLYHALSSAFVARSDSGKSMPNYSYLLGTMTSGALSNAYYPHADRWRTVVFL</sequence>
<dbReference type="Pfam" id="PF13620">
    <property type="entry name" value="CarboxypepD_reg"/>
    <property type="match status" value="1"/>
</dbReference>
<dbReference type="GO" id="GO:0030246">
    <property type="term" value="F:carbohydrate binding"/>
    <property type="evidence" value="ECO:0007669"/>
    <property type="project" value="InterPro"/>
</dbReference>
<evidence type="ECO:0000313" key="1">
    <source>
        <dbReference type="EMBL" id="AXC12374.1"/>
    </source>
</evidence>
<dbReference type="AlphaFoldDB" id="A0A2Z5G0S1"/>
<reference evidence="1 2" key="1">
    <citation type="journal article" date="2018" name="Front. Microbiol.">
        <title>Hydrolytic Capabilities as a Key to Environmental Success: Chitinolytic and Cellulolytic Acidobacteria From Acidic Sub-arctic Soils and Boreal Peatlands.</title>
        <authorList>
            <person name="Belova S.E."/>
            <person name="Ravin N.V."/>
            <person name="Pankratov T.A."/>
            <person name="Rakitin A.L."/>
            <person name="Ivanova A.A."/>
            <person name="Beletsky A.V."/>
            <person name="Mardanov A.V."/>
            <person name="Sinninghe Damste J.S."/>
            <person name="Dedysh S.N."/>
        </authorList>
    </citation>
    <scope>NUCLEOTIDE SEQUENCE [LARGE SCALE GENOMIC DNA]</scope>
    <source>
        <strain evidence="1 2">SBC82</strain>
    </source>
</reference>
<protein>
    <recommendedName>
        <fullName evidence="3">Carboxypeptidase regulatory-like domain-containing protein</fullName>
    </recommendedName>
</protein>
<dbReference type="OrthoDB" id="115803at2"/>
<proteinExistence type="predicted"/>
<dbReference type="InterPro" id="IPR013784">
    <property type="entry name" value="Carb-bd-like_fold"/>
</dbReference>
<dbReference type="Gene3D" id="2.60.40.1120">
    <property type="entry name" value="Carboxypeptidase-like, regulatory domain"/>
    <property type="match status" value="1"/>
</dbReference>
<dbReference type="RefSeq" id="WP_114207604.1">
    <property type="nucleotide sequence ID" value="NZ_CP030840.1"/>
</dbReference>
<accession>A0A2Z5G0S1</accession>
<evidence type="ECO:0008006" key="3">
    <source>
        <dbReference type="Google" id="ProtNLM"/>
    </source>
</evidence>
<dbReference type="Proteomes" id="UP000253606">
    <property type="component" value="Chromosome"/>
</dbReference>
<dbReference type="SUPFAM" id="SSF49452">
    <property type="entry name" value="Starch-binding domain-like"/>
    <property type="match status" value="1"/>
</dbReference>
<evidence type="ECO:0000313" key="2">
    <source>
        <dbReference type="Proteomes" id="UP000253606"/>
    </source>
</evidence>
<organism evidence="1 2">
    <name type="scientific">Acidisarcina polymorpha</name>
    <dbReference type="NCBI Taxonomy" id="2211140"/>
    <lineage>
        <taxon>Bacteria</taxon>
        <taxon>Pseudomonadati</taxon>
        <taxon>Acidobacteriota</taxon>
        <taxon>Terriglobia</taxon>
        <taxon>Terriglobales</taxon>
        <taxon>Acidobacteriaceae</taxon>
        <taxon>Acidisarcina</taxon>
    </lineage>
</organism>
<dbReference type="KEGG" id="abas:ACPOL_3077"/>
<gene>
    <name evidence="1" type="ORF">ACPOL_3077</name>
</gene>